<keyword evidence="1 2" id="KW-0694">RNA-binding</keyword>
<dbReference type="InterPro" id="IPR000504">
    <property type="entry name" value="RRM_dom"/>
</dbReference>
<dbReference type="GO" id="GO:0003729">
    <property type="term" value="F:mRNA binding"/>
    <property type="evidence" value="ECO:0007669"/>
    <property type="project" value="TreeGrafter"/>
</dbReference>
<dbReference type="Pfam" id="PF00076">
    <property type="entry name" value="RRM_1"/>
    <property type="match status" value="1"/>
</dbReference>
<evidence type="ECO:0000256" key="2">
    <source>
        <dbReference type="PROSITE-ProRule" id="PRU00176"/>
    </source>
</evidence>
<feature type="compositionally biased region" description="Polar residues" evidence="3">
    <location>
        <begin position="306"/>
        <end position="351"/>
    </location>
</feature>
<reference evidence="5" key="1">
    <citation type="submission" date="2021-02" db="EMBL/GenBank/DDBJ databases">
        <authorList>
            <person name="Nowell W R."/>
        </authorList>
    </citation>
    <scope>NUCLEOTIDE SEQUENCE</scope>
</reference>
<gene>
    <name evidence="5" type="ORF">QVE165_LOCUS6869</name>
</gene>
<dbReference type="OrthoDB" id="346839at2759"/>
<dbReference type="Gene3D" id="3.30.70.330">
    <property type="match status" value="1"/>
</dbReference>
<feature type="region of interest" description="Disordered" evidence="3">
    <location>
        <begin position="206"/>
        <end position="351"/>
    </location>
</feature>
<dbReference type="GO" id="GO:0016607">
    <property type="term" value="C:nuclear speck"/>
    <property type="evidence" value="ECO:0007669"/>
    <property type="project" value="TreeGrafter"/>
</dbReference>
<evidence type="ECO:0000259" key="4">
    <source>
        <dbReference type="PROSITE" id="PS50102"/>
    </source>
</evidence>
<keyword evidence="6" id="KW-1185">Reference proteome</keyword>
<dbReference type="SUPFAM" id="SSF54928">
    <property type="entry name" value="RNA-binding domain, RBD"/>
    <property type="match status" value="1"/>
</dbReference>
<feature type="compositionally biased region" description="Low complexity" evidence="3">
    <location>
        <begin position="206"/>
        <end position="218"/>
    </location>
</feature>
<comment type="caution">
    <text evidence="5">The sequence shown here is derived from an EMBL/GenBank/DDBJ whole genome shotgun (WGS) entry which is preliminary data.</text>
</comment>
<feature type="region of interest" description="Disordered" evidence="3">
    <location>
        <begin position="427"/>
        <end position="510"/>
    </location>
</feature>
<feature type="compositionally biased region" description="Polar residues" evidence="3">
    <location>
        <begin position="452"/>
        <end position="476"/>
    </location>
</feature>
<protein>
    <recommendedName>
        <fullName evidence="4">RRM domain-containing protein</fullName>
    </recommendedName>
</protein>
<dbReference type="InterPro" id="IPR012677">
    <property type="entry name" value="Nucleotide-bd_a/b_plait_sf"/>
</dbReference>
<dbReference type="PANTHER" id="PTHR19965">
    <property type="entry name" value="RNA AND EXPORT FACTOR BINDING PROTEIN"/>
    <property type="match status" value="1"/>
</dbReference>
<dbReference type="EMBL" id="CAJNOM010000029">
    <property type="protein sequence ID" value="CAF0851625.1"/>
    <property type="molecule type" value="Genomic_DNA"/>
</dbReference>
<sequence length="541" mass="59095">MSKANGNNRISALKRLGKSSSINNINHRQTIGLNNSSVKDARELLINRTISSTFDARQMFNRQSSQTFSTMPTNIIVRNTEDINNNNEKMVVVTGLKDMKMKDGRLIQAATTDNNQSGKKKQIFAVGQSTFVTIRNNNNNINFSSNQSTEKLSFTKTITNTSVNRNDDNDNTQTTNTFSSLSNQKVVIKVVNDKYQEAPKPIQISTTTTTAVPTSSHSLYTRQNSPPLIKRLHDVSIQTTPPPSSSRSPIRINSHRRLPSTHIVDEDEHISDRSMNEDFYEPPVKRTSSTSTSTTRKPSNTEKEQQSTFTPVSTGSMKRTSTGAPVNSKPTSQISTTSKPISTTQSQTNPGTVLVTNLVPSVTEEDVFELFGQIGRINEIITLSPGCVQIVFAKREDGEQAVSKYHNRLLDGQFMYVSLQRTAAAAAPAPSPPVNQTPKSANNIPQPPAKENASSTTQQPSKSNPASKTTNNTSQPPAKENGSSTSSSSTTTAAATNHQPLKFNTTSKTSSKSSLDAAFIRQALFHPSNNSTNPVQFQVKL</sequence>
<accession>A0A813W8T6</accession>
<evidence type="ECO:0000313" key="5">
    <source>
        <dbReference type="EMBL" id="CAF0851625.1"/>
    </source>
</evidence>
<dbReference type="Proteomes" id="UP000663832">
    <property type="component" value="Unassembled WGS sequence"/>
</dbReference>
<feature type="compositionally biased region" description="Low complexity" evidence="3">
    <location>
        <begin position="483"/>
        <end position="496"/>
    </location>
</feature>
<evidence type="ECO:0000256" key="3">
    <source>
        <dbReference type="SAM" id="MobiDB-lite"/>
    </source>
</evidence>
<dbReference type="GO" id="GO:0016973">
    <property type="term" value="P:poly(A)+ mRNA export from nucleus"/>
    <property type="evidence" value="ECO:0007669"/>
    <property type="project" value="TreeGrafter"/>
</dbReference>
<dbReference type="PROSITE" id="PS50102">
    <property type="entry name" value="RRM"/>
    <property type="match status" value="1"/>
</dbReference>
<evidence type="ECO:0000313" key="6">
    <source>
        <dbReference type="Proteomes" id="UP000663832"/>
    </source>
</evidence>
<dbReference type="SMART" id="SM00360">
    <property type="entry name" value="RRM"/>
    <property type="match status" value="1"/>
</dbReference>
<proteinExistence type="predicted"/>
<dbReference type="InterPro" id="IPR051229">
    <property type="entry name" value="ALYREF_mRNA_export"/>
</dbReference>
<dbReference type="PANTHER" id="PTHR19965:SF96">
    <property type="entry name" value="POLYMERASE DELTA-INTERACTING PROTEIN 3"/>
    <property type="match status" value="1"/>
</dbReference>
<dbReference type="AlphaFoldDB" id="A0A813W8T6"/>
<name>A0A813W8T6_9BILA</name>
<feature type="domain" description="RRM" evidence="4">
    <location>
        <begin position="351"/>
        <end position="422"/>
    </location>
</feature>
<organism evidence="5 6">
    <name type="scientific">Adineta steineri</name>
    <dbReference type="NCBI Taxonomy" id="433720"/>
    <lineage>
        <taxon>Eukaryota</taxon>
        <taxon>Metazoa</taxon>
        <taxon>Spiralia</taxon>
        <taxon>Gnathifera</taxon>
        <taxon>Rotifera</taxon>
        <taxon>Eurotatoria</taxon>
        <taxon>Bdelloidea</taxon>
        <taxon>Adinetida</taxon>
        <taxon>Adinetidae</taxon>
        <taxon>Adineta</taxon>
    </lineage>
</organism>
<evidence type="ECO:0000256" key="1">
    <source>
        <dbReference type="ARBA" id="ARBA00022884"/>
    </source>
</evidence>
<dbReference type="InterPro" id="IPR035979">
    <property type="entry name" value="RBD_domain_sf"/>
</dbReference>